<dbReference type="InterPro" id="IPR002317">
    <property type="entry name" value="Ser-tRNA-ligase_type_1"/>
</dbReference>
<proteinExistence type="predicted"/>
<feature type="domain" description="Aminoacyl-transfer RNA synthetases class-II family profile" evidence="10">
    <location>
        <begin position="208"/>
        <end position="517"/>
    </location>
</feature>
<dbReference type="InterPro" id="IPR033729">
    <property type="entry name" value="SerRS_core"/>
</dbReference>
<name>A0A2G5BBV9_COERN</name>
<evidence type="ECO:0000313" key="12">
    <source>
        <dbReference type="Proteomes" id="UP000242474"/>
    </source>
</evidence>
<keyword evidence="5" id="KW-0648">Protein biosynthesis</keyword>
<feature type="coiled-coil region" evidence="8">
    <location>
        <begin position="132"/>
        <end position="159"/>
    </location>
</feature>
<feature type="region of interest" description="Disordered" evidence="9">
    <location>
        <begin position="103"/>
        <end position="132"/>
    </location>
</feature>
<evidence type="ECO:0000256" key="7">
    <source>
        <dbReference type="ARBA" id="ARBA00031113"/>
    </source>
</evidence>
<feature type="compositionally biased region" description="Polar residues" evidence="9">
    <location>
        <begin position="280"/>
        <end position="295"/>
    </location>
</feature>
<keyword evidence="3" id="KW-0547">Nucleotide-binding</keyword>
<dbReference type="EMBL" id="KZ303499">
    <property type="protein sequence ID" value="PIA16482.1"/>
    <property type="molecule type" value="Genomic_DNA"/>
</dbReference>
<dbReference type="Gene3D" id="1.10.287.40">
    <property type="entry name" value="Serine-tRNA synthetase, tRNA binding domain"/>
    <property type="match status" value="1"/>
</dbReference>
<dbReference type="InterPro" id="IPR002314">
    <property type="entry name" value="aa-tRNA-synt_IIb"/>
</dbReference>
<dbReference type="SUPFAM" id="SSF46589">
    <property type="entry name" value="tRNA-binding arm"/>
    <property type="match status" value="1"/>
</dbReference>
<evidence type="ECO:0000256" key="9">
    <source>
        <dbReference type="SAM" id="MobiDB-lite"/>
    </source>
</evidence>
<dbReference type="GO" id="GO:0005524">
    <property type="term" value="F:ATP binding"/>
    <property type="evidence" value="ECO:0007669"/>
    <property type="project" value="UniProtKB-KW"/>
</dbReference>
<keyword evidence="2" id="KW-0436">Ligase</keyword>
<dbReference type="InterPro" id="IPR042103">
    <property type="entry name" value="SerRS_1_N_sf"/>
</dbReference>
<dbReference type="CDD" id="cd00770">
    <property type="entry name" value="SerRS_core"/>
    <property type="match status" value="1"/>
</dbReference>
<evidence type="ECO:0000256" key="6">
    <source>
        <dbReference type="ARBA" id="ARBA00023146"/>
    </source>
</evidence>
<keyword evidence="12" id="KW-1185">Reference proteome</keyword>
<dbReference type="PANTHER" id="PTHR11778">
    <property type="entry name" value="SERYL-TRNA SYNTHETASE"/>
    <property type="match status" value="1"/>
</dbReference>
<evidence type="ECO:0000256" key="4">
    <source>
        <dbReference type="ARBA" id="ARBA00022840"/>
    </source>
</evidence>
<dbReference type="PROSITE" id="PS50862">
    <property type="entry name" value="AA_TRNA_LIGASE_II"/>
    <property type="match status" value="1"/>
</dbReference>
<organism evidence="11 12">
    <name type="scientific">Coemansia reversa (strain ATCC 12441 / NRRL 1564)</name>
    <dbReference type="NCBI Taxonomy" id="763665"/>
    <lineage>
        <taxon>Eukaryota</taxon>
        <taxon>Fungi</taxon>
        <taxon>Fungi incertae sedis</taxon>
        <taxon>Zoopagomycota</taxon>
        <taxon>Kickxellomycotina</taxon>
        <taxon>Kickxellomycetes</taxon>
        <taxon>Kickxellales</taxon>
        <taxon>Kickxellaceae</taxon>
        <taxon>Coemansia</taxon>
    </lineage>
</organism>
<dbReference type="Gene3D" id="3.30.930.10">
    <property type="entry name" value="Bira Bifunctional Protein, Domain 2"/>
    <property type="match status" value="1"/>
</dbReference>
<dbReference type="STRING" id="763665.A0A2G5BBV9"/>
<dbReference type="Pfam" id="PF02403">
    <property type="entry name" value="Seryl_tRNA_N"/>
    <property type="match status" value="1"/>
</dbReference>
<dbReference type="PRINTS" id="PR00981">
    <property type="entry name" value="TRNASYNTHSER"/>
</dbReference>
<reference evidence="11 12" key="1">
    <citation type="journal article" date="2015" name="Genome Biol. Evol.">
        <title>Phylogenomic analyses indicate that early fungi evolved digesting cell walls of algal ancestors of land plants.</title>
        <authorList>
            <person name="Chang Y."/>
            <person name="Wang S."/>
            <person name="Sekimoto S."/>
            <person name="Aerts A.L."/>
            <person name="Choi C."/>
            <person name="Clum A."/>
            <person name="LaButti K.M."/>
            <person name="Lindquist E.A."/>
            <person name="Yee Ngan C."/>
            <person name="Ohm R.A."/>
            <person name="Salamov A.A."/>
            <person name="Grigoriev I.V."/>
            <person name="Spatafora J.W."/>
            <person name="Berbee M.L."/>
        </authorList>
    </citation>
    <scope>NUCLEOTIDE SEQUENCE [LARGE SCALE GENOMIC DNA]</scope>
    <source>
        <strain evidence="11 12">NRRL 1564</strain>
    </source>
</reference>
<evidence type="ECO:0000256" key="5">
    <source>
        <dbReference type="ARBA" id="ARBA00022917"/>
    </source>
</evidence>
<evidence type="ECO:0000259" key="10">
    <source>
        <dbReference type="PROSITE" id="PS50862"/>
    </source>
</evidence>
<evidence type="ECO:0000256" key="1">
    <source>
        <dbReference type="ARBA" id="ARBA00012840"/>
    </source>
</evidence>
<keyword evidence="6 11" id="KW-0030">Aminoacyl-tRNA synthetase</keyword>
<dbReference type="AlphaFoldDB" id="A0A2G5BBV9"/>
<dbReference type="UniPathway" id="UPA00906">
    <property type="reaction ID" value="UER00895"/>
</dbReference>
<accession>A0A2G5BBV9</accession>
<dbReference type="InterPro" id="IPR015866">
    <property type="entry name" value="Ser-tRNA-synth_1_N"/>
</dbReference>
<keyword evidence="4" id="KW-0067">ATP-binding</keyword>
<evidence type="ECO:0000256" key="3">
    <source>
        <dbReference type="ARBA" id="ARBA00022741"/>
    </source>
</evidence>
<dbReference type="SUPFAM" id="SSF55681">
    <property type="entry name" value="Class II aaRS and biotin synthetases"/>
    <property type="match status" value="1"/>
</dbReference>
<dbReference type="Pfam" id="PF00587">
    <property type="entry name" value="tRNA-synt_2b"/>
    <property type="match status" value="1"/>
</dbReference>
<evidence type="ECO:0000256" key="2">
    <source>
        <dbReference type="ARBA" id="ARBA00022598"/>
    </source>
</evidence>
<evidence type="ECO:0000256" key="8">
    <source>
        <dbReference type="SAM" id="Coils"/>
    </source>
</evidence>
<dbReference type="InterPro" id="IPR006195">
    <property type="entry name" value="aa-tRNA-synth_II"/>
</dbReference>
<protein>
    <recommendedName>
        <fullName evidence="1">serine--tRNA ligase</fullName>
        <ecNumber evidence="1">6.1.1.11</ecNumber>
    </recommendedName>
    <alternativeName>
        <fullName evidence="7">Seryl-tRNA synthetase</fullName>
    </alternativeName>
</protein>
<dbReference type="Proteomes" id="UP000242474">
    <property type="component" value="Unassembled WGS sequence"/>
</dbReference>
<gene>
    <name evidence="11" type="ORF">COEREDRAFT_81156</name>
</gene>
<dbReference type="GO" id="GO:0006434">
    <property type="term" value="P:seryl-tRNA aminoacylation"/>
    <property type="evidence" value="ECO:0007669"/>
    <property type="project" value="InterPro"/>
</dbReference>
<dbReference type="InterPro" id="IPR045864">
    <property type="entry name" value="aa-tRNA-synth_II/BPL/LPL"/>
</dbReference>
<dbReference type="InterPro" id="IPR010978">
    <property type="entry name" value="tRNA-bd_arm"/>
</dbReference>
<feature type="region of interest" description="Disordered" evidence="9">
    <location>
        <begin position="279"/>
        <end position="303"/>
    </location>
</feature>
<evidence type="ECO:0000313" key="11">
    <source>
        <dbReference type="EMBL" id="PIA16482.1"/>
    </source>
</evidence>
<dbReference type="GO" id="GO:0004828">
    <property type="term" value="F:serine-tRNA ligase activity"/>
    <property type="evidence" value="ECO:0007669"/>
    <property type="project" value="UniProtKB-EC"/>
</dbReference>
<dbReference type="EC" id="6.1.1.11" evidence="1"/>
<dbReference type="OrthoDB" id="10264585at2759"/>
<keyword evidence="8" id="KW-0175">Coiled coil</keyword>
<sequence>MQRFNRTSILLARSFSLRHTYNNFRINVIPTRTLKQAKFDYKFIQDNADMLLENAKKRKVNNVQPHRVGELYVQFCKLETAANKHRSTLNAISKKLGMVLGESEANKPDSSESPSTEQDIGETNPEELHASAKKEKLALQQVQAKLTTIETELRSEAAKIPNISHPDTPVGDASQARVIRVEGNLHNIATVPLDGIDTKVLTKNKFLDHYELAKSLEIIDLEAGANVAGSRFHYWKGAGALLELALIQFAMTKAIQAGYMPYITPDAARSSIVDACGFQPRQSSKSTSPDTQSGKGSAAGSGEPSQIYQMLPLAEQGISPNGKNDNDPLCLVATAEIPLVAMYQDNILSESQLPRHLAGTSHCFRAEAGSRGRDTRGIYRLHQFTKVELVTISDPLESDAELQKLVKFQESLYKSLGLTYRVVEMPTEELGASAYQKFDIEAWMPGRKQWGEIASASNCTDYQSRRLGIRLGVKSKRGKVRATQFVHTLNATAVAVPRLVVAILESFQLPNGHVTVPKALKPWMMGISRLTPSQSFFAKIC</sequence>